<evidence type="ECO:0000313" key="2">
    <source>
        <dbReference type="Proteomes" id="UP000735302"/>
    </source>
</evidence>
<evidence type="ECO:0000313" key="1">
    <source>
        <dbReference type="EMBL" id="GFO29903.1"/>
    </source>
</evidence>
<accession>A0AAV4CDC5</accession>
<dbReference type="EMBL" id="BLXT01006199">
    <property type="protein sequence ID" value="GFO29903.1"/>
    <property type="molecule type" value="Genomic_DNA"/>
</dbReference>
<proteinExistence type="predicted"/>
<name>A0AAV4CDC5_9GAST</name>
<protein>
    <submittedName>
        <fullName evidence="1">Uncharacterized protein</fullName>
    </submittedName>
</protein>
<gene>
    <name evidence="1" type="ORF">PoB_005640800</name>
</gene>
<sequence>MGEYVINCTTNASSSSSPHLKSQGVFVINNTTYASSSPPFEIPGSSNTSRSQALWPSQGQGVLGALRVEQTDSIRCESDATSH</sequence>
<comment type="caution">
    <text evidence="1">The sequence shown here is derived from an EMBL/GenBank/DDBJ whole genome shotgun (WGS) entry which is preliminary data.</text>
</comment>
<organism evidence="1 2">
    <name type="scientific">Plakobranchus ocellatus</name>
    <dbReference type="NCBI Taxonomy" id="259542"/>
    <lineage>
        <taxon>Eukaryota</taxon>
        <taxon>Metazoa</taxon>
        <taxon>Spiralia</taxon>
        <taxon>Lophotrochozoa</taxon>
        <taxon>Mollusca</taxon>
        <taxon>Gastropoda</taxon>
        <taxon>Heterobranchia</taxon>
        <taxon>Euthyneura</taxon>
        <taxon>Panpulmonata</taxon>
        <taxon>Sacoglossa</taxon>
        <taxon>Placobranchoidea</taxon>
        <taxon>Plakobranchidae</taxon>
        <taxon>Plakobranchus</taxon>
    </lineage>
</organism>
<dbReference type="Proteomes" id="UP000735302">
    <property type="component" value="Unassembled WGS sequence"/>
</dbReference>
<dbReference type="AlphaFoldDB" id="A0AAV4CDC5"/>
<keyword evidence="2" id="KW-1185">Reference proteome</keyword>
<reference evidence="1 2" key="1">
    <citation type="journal article" date="2021" name="Elife">
        <title>Chloroplast acquisition without the gene transfer in kleptoplastic sea slugs, Plakobranchus ocellatus.</title>
        <authorList>
            <person name="Maeda T."/>
            <person name="Takahashi S."/>
            <person name="Yoshida T."/>
            <person name="Shimamura S."/>
            <person name="Takaki Y."/>
            <person name="Nagai Y."/>
            <person name="Toyoda A."/>
            <person name="Suzuki Y."/>
            <person name="Arimoto A."/>
            <person name="Ishii H."/>
            <person name="Satoh N."/>
            <person name="Nishiyama T."/>
            <person name="Hasebe M."/>
            <person name="Maruyama T."/>
            <person name="Minagawa J."/>
            <person name="Obokata J."/>
            <person name="Shigenobu S."/>
        </authorList>
    </citation>
    <scope>NUCLEOTIDE SEQUENCE [LARGE SCALE GENOMIC DNA]</scope>
</reference>